<name>A0ABN7UWB7_GIGMA</name>
<evidence type="ECO:0000313" key="1">
    <source>
        <dbReference type="EMBL" id="CAG8682351.1"/>
    </source>
</evidence>
<evidence type="ECO:0000313" key="2">
    <source>
        <dbReference type="Proteomes" id="UP000789901"/>
    </source>
</evidence>
<dbReference type="EMBL" id="CAJVQB010006348">
    <property type="protein sequence ID" value="CAG8682351.1"/>
    <property type="molecule type" value="Genomic_DNA"/>
</dbReference>
<gene>
    <name evidence="1" type="ORF">GMARGA_LOCUS11037</name>
</gene>
<dbReference type="Proteomes" id="UP000789901">
    <property type="component" value="Unassembled WGS sequence"/>
</dbReference>
<organism evidence="1 2">
    <name type="scientific">Gigaspora margarita</name>
    <dbReference type="NCBI Taxonomy" id="4874"/>
    <lineage>
        <taxon>Eukaryota</taxon>
        <taxon>Fungi</taxon>
        <taxon>Fungi incertae sedis</taxon>
        <taxon>Mucoromycota</taxon>
        <taxon>Glomeromycotina</taxon>
        <taxon>Glomeromycetes</taxon>
        <taxon>Diversisporales</taxon>
        <taxon>Gigasporaceae</taxon>
        <taxon>Gigaspora</taxon>
    </lineage>
</organism>
<protein>
    <submittedName>
        <fullName evidence="1">7629_t:CDS:1</fullName>
    </submittedName>
</protein>
<keyword evidence="2" id="KW-1185">Reference proteome</keyword>
<comment type="caution">
    <text evidence="1">The sequence shown here is derived from an EMBL/GenBank/DDBJ whole genome shotgun (WGS) entry which is preliminary data.</text>
</comment>
<proteinExistence type="predicted"/>
<accession>A0ABN7UWB7</accession>
<sequence length="223" mass="24984">MIFFETYDSDFNLNRIRACNWCIWSNYYDCDLCLLIDTVYNYITAITPQVLLNDKIYFNDGKFSLRPQNTSVYASDQLFYLDISKSFSTNDISSMPWTDFSSVANLTNRSQSAALGQIGARGDFVNVYDTITQVCSTPSDSKSFTKKPAINGLQHSILLQLPHHKTIIITPDSSNSSNSPSMSIGAIIGSTIDEIDGLILFTAIVVLAVHFNKNRYPVRVLET</sequence>
<reference evidence="1 2" key="1">
    <citation type="submission" date="2021-06" db="EMBL/GenBank/DDBJ databases">
        <authorList>
            <person name="Kallberg Y."/>
            <person name="Tangrot J."/>
            <person name="Rosling A."/>
        </authorList>
    </citation>
    <scope>NUCLEOTIDE SEQUENCE [LARGE SCALE GENOMIC DNA]</scope>
    <source>
        <strain evidence="1 2">120-4 pot B 10/14</strain>
    </source>
</reference>